<keyword evidence="13" id="KW-1185">Reference proteome</keyword>
<dbReference type="InterPro" id="IPR001841">
    <property type="entry name" value="Znf_RING"/>
</dbReference>
<dbReference type="PANTHER" id="PTHR45931">
    <property type="entry name" value="SI:CH211-59O9.10"/>
    <property type="match status" value="1"/>
</dbReference>
<feature type="region of interest" description="Disordered" evidence="10">
    <location>
        <begin position="114"/>
        <end position="141"/>
    </location>
</feature>
<comment type="catalytic activity">
    <reaction evidence="1">
        <text>S-ubiquitinyl-[E2 ubiquitin-conjugating enzyme]-L-cysteine + [acceptor protein]-L-lysine = [E2 ubiquitin-conjugating enzyme]-L-cysteine + N(6)-ubiquitinyl-[acceptor protein]-L-lysine.</text>
        <dbReference type="EC" id="2.3.2.27"/>
    </reaction>
</comment>
<accession>A0A9Q1BN83</accession>
<dbReference type="PROSITE" id="PS50089">
    <property type="entry name" value="ZF_RING_2"/>
    <property type="match status" value="1"/>
</dbReference>
<dbReference type="CDD" id="cd16667">
    <property type="entry name" value="RING-H2_RNF126-like"/>
    <property type="match status" value="1"/>
</dbReference>
<feature type="region of interest" description="Disordered" evidence="10">
    <location>
        <begin position="74"/>
        <end position="95"/>
    </location>
</feature>
<dbReference type="PANTHER" id="PTHR45931:SF3">
    <property type="entry name" value="RING ZINC FINGER-CONTAINING PROTEIN"/>
    <property type="match status" value="1"/>
</dbReference>
<dbReference type="EC" id="2.3.2.27" evidence="3"/>
<dbReference type="GO" id="GO:0008270">
    <property type="term" value="F:zinc ion binding"/>
    <property type="evidence" value="ECO:0007669"/>
    <property type="project" value="UniProtKB-KW"/>
</dbReference>
<feature type="compositionally biased region" description="Polar residues" evidence="10">
    <location>
        <begin position="78"/>
        <end position="88"/>
    </location>
</feature>
<reference evidence="12" key="1">
    <citation type="submission" date="2021-10" db="EMBL/GenBank/DDBJ databases">
        <title>Tropical sea cucumber genome reveals ecological adaptation and Cuvierian tubules defense mechanism.</title>
        <authorList>
            <person name="Chen T."/>
        </authorList>
    </citation>
    <scope>NUCLEOTIDE SEQUENCE</scope>
    <source>
        <strain evidence="12">Nanhai2018</strain>
        <tissue evidence="12">Muscle</tissue>
    </source>
</reference>
<evidence type="ECO:0000256" key="7">
    <source>
        <dbReference type="ARBA" id="ARBA00022786"/>
    </source>
</evidence>
<dbReference type="GO" id="GO:0006511">
    <property type="term" value="P:ubiquitin-dependent protein catabolic process"/>
    <property type="evidence" value="ECO:0007669"/>
    <property type="project" value="TreeGrafter"/>
</dbReference>
<dbReference type="SUPFAM" id="SSF57850">
    <property type="entry name" value="RING/U-box"/>
    <property type="match status" value="1"/>
</dbReference>
<dbReference type="Pfam" id="PF14369">
    <property type="entry name" value="Zn_ribbon_19"/>
    <property type="match status" value="1"/>
</dbReference>
<evidence type="ECO:0000256" key="1">
    <source>
        <dbReference type="ARBA" id="ARBA00000900"/>
    </source>
</evidence>
<sequence>MFDIQAHTRPWNYKTTVDIKPTIPYKTSKKMAEAAVESNSRYFCHTCSSVISPVLPDFLCPTCQGGFVEILSPEEDLSSSSTQTNTTDRTPRRPVREGDIFDMIQFFNDFVEDHADSAGNPPSRPRESTTNTQRGSGAPANLRLHLPRTSITFQNVGSQPIALMDVFNSMGGGTGNIFLPLPLLNLHGNPQDYVWGEGGLDTIITQLLNNVEGQGPPPASKDDIDKLETIKLTAADTAASSSNECPVCKDDFSIGDEVKKLPCEHIFHPDCVVTWLKMHNTCPVCRRAIGDVPRQNSGHTGTFLDPTGMI</sequence>
<keyword evidence="8" id="KW-0862">Zinc</keyword>
<keyword evidence="7" id="KW-0833">Ubl conjugation pathway</keyword>
<dbReference type="SMART" id="SM00184">
    <property type="entry name" value="RING"/>
    <property type="match status" value="1"/>
</dbReference>
<gene>
    <name evidence="12" type="ORF">HOLleu_29212</name>
</gene>
<dbReference type="Gene3D" id="3.30.40.10">
    <property type="entry name" value="Zinc/RING finger domain, C3HC4 (zinc finger)"/>
    <property type="match status" value="1"/>
</dbReference>
<dbReference type="FunFam" id="3.30.40.10:FF:000069">
    <property type="entry name" value="E3 ubiquitin-protein ligase RNF115"/>
    <property type="match status" value="1"/>
</dbReference>
<evidence type="ECO:0000256" key="6">
    <source>
        <dbReference type="ARBA" id="ARBA00022771"/>
    </source>
</evidence>
<keyword evidence="5" id="KW-0479">Metal-binding</keyword>
<comment type="caution">
    <text evidence="12">The sequence shown here is derived from an EMBL/GenBank/DDBJ whole genome shotgun (WGS) entry which is preliminary data.</text>
</comment>
<dbReference type="GO" id="GO:0061630">
    <property type="term" value="F:ubiquitin protein ligase activity"/>
    <property type="evidence" value="ECO:0007669"/>
    <property type="project" value="UniProtKB-EC"/>
</dbReference>
<dbReference type="InterPro" id="IPR051834">
    <property type="entry name" value="RING_finger_E3_ligase"/>
</dbReference>
<evidence type="ECO:0000256" key="4">
    <source>
        <dbReference type="ARBA" id="ARBA00022679"/>
    </source>
</evidence>
<evidence type="ECO:0000259" key="11">
    <source>
        <dbReference type="PROSITE" id="PS50089"/>
    </source>
</evidence>
<evidence type="ECO:0000313" key="13">
    <source>
        <dbReference type="Proteomes" id="UP001152320"/>
    </source>
</evidence>
<keyword evidence="6 9" id="KW-0863">Zinc-finger</keyword>
<protein>
    <recommendedName>
        <fullName evidence="3">RING-type E3 ubiquitin transferase</fullName>
        <ecNumber evidence="3">2.3.2.27</ecNumber>
    </recommendedName>
</protein>
<dbReference type="AlphaFoldDB" id="A0A9Q1BN83"/>
<dbReference type="EMBL" id="JAIZAY010000014">
    <property type="protein sequence ID" value="KAJ8029740.1"/>
    <property type="molecule type" value="Genomic_DNA"/>
</dbReference>
<dbReference type="Pfam" id="PF13639">
    <property type="entry name" value="zf-RING_2"/>
    <property type="match status" value="1"/>
</dbReference>
<organism evidence="12 13">
    <name type="scientific">Holothuria leucospilota</name>
    <name type="common">Black long sea cucumber</name>
    <name type="synonym">Mertensiothuria leucospilota</name>
    <dbReference type="NCBI Taxonomy" id="206669"/>
    <lineage>
        <taxon>Eukaryota</taxon>
        <taxon>Metazoa</taxon>
        <taxon>Echinodermata</taxon>
        <taxon>Eleutherozoa</taxon>
        <taxon>Echinozoa</taxon>
        <taxon>Holothuroidea</taxon>
        <taxon>Aspidochirotacea</taxon>
        <taxon>Aspidochirotida</taxon>
        <taxon>Holothuriidae</taxon>
        <taxon>Holothuria</taxon>
    </lineage>
</organism>
<evidence type="ECO:0000313" key="12">
    <source>
        <dbReference type="EMBL" id="KAJ8029740.1"/>
    </source>
</evidence>
<evidence type="ECO:0000256" key="2">
    <source>
        <dbReference type="ARBA" id="ARBA00004906"/>
    </source>
</evidence>
<evidence type="ECO:0000256" key="3">
    <source>
        <dbReference type="ARBA" id="ARBA00012483"/>
    </source>
</evidence>
<dbReference type="InterPro" id="IPR013083">
    <property type="entry name" value="Znf_RING/FYVE/PHD"/>
</dbReference>
<dbReference type="GO" id="GO:0000209">
    <property type="term" value="P:protein polyubiquitination"/>
    <property type="evidence" value="ECO:0007669"/>
    <property type="project" value="UniProtKB-ARBA"/>
</dbReference>
<evidence type="ECO:0000256" key="9">
    <source>
        <dbReference type="PROSITE-ProRule" id="PRU00175"/>
    </source>
</evidence>
<dbReference type="InterPro" id="IPR039525">
    <property type="entry name" value="RNF126-like_zinc-ribbon"/>
</dbReference>
<comment type="pathway">
    <text evidence="2">Protein modification; protein ubiquitination.</text>
</comment>
<dbReference type="GO" id="GO:0005634">
    <property type="term" value="C:nucleus"/>
    <property type="evidence" value="ECO:0007669"/>
    <property type="project" value="TreeGrafter"/>
</dbReference>
<proteinExistence type="predicted"/>
<evidence type="ECO:0000256" key="5">
    <source>
        <dbReference type="ARBA" id="ARBA00022723"/>
    </source>
</evidence>
<dbReference type="OrthoDB" id="8062037at2759"/>
<keyword evidence="4" id="KW-0808">Transferase</keyword>
<dbReference type="Proteomes" id="UP001152320">
    <property type="component" value="Chromosome 14"/>
</dbReference>
<feature type="domain" description="RING-type" evidence="11">
    <location>
        <begin position="245"/>
        <end position="286"/>
    </location>
</feature>
<evidence type="ECO:0000256" key="8">
    <source>
        <dbReference type="ARBA" id="ARBA00022833"/>
    </source>
</evidence>
<name>A0A9Q1BN83_HOLLE</name>
<evidence type="ECO:0000256" key="10">
    <source>
        <dbReference type="SAM" id="MobiDB-lite"/>
    </source>
</evidence>